<evidence type="ECO:0000313" key="4">
    <source>
        <dbReference type="Proteomes" id="UP000231990"/>
    </source>
</evidence>
<protein>
    <submittedName>
        <fullName evidence="2">Uncharacterized protein</fullName>
    </submittedName>
</protein>
<comment type="caution">
    <text evidence="2">The sequence shown here is derived from an EMBL/GenBank/DDBJ whole genome shotgun (WGS) entry which is preliminary data.</text>
</comment>
<dbReference type="OrthoDB" id="341000at2"/>
<dbReference type="Proteomes" id="UP000231962">
    <property type="component" value="Unassembled WGS sequence"/>
</dbReference>
<evidence type="ECO:0000313" key="3">
    <source>
        <dbReference type="Proteomes" id="UP000231962"/>
    </source>
</evidence>
<dbReference type="AlphaFoldDB" id="A0A2M9ZR23"/>
<sequence length="207" mass="22730">MENYNSILLDVSDKILSVLSGLSSYRSPYARTIGDPTEILNTLATKAAIQAAASSSVLSFPGGVWGTVALAPEVFLTMRIQGKLVKDIAALYGKEARVTEEMMAYCLFGDRTSFFKNLLRETGTRVLVRPSTWELLGTCIRKIAESMTGSGRSGRNSRKRFFPFLGALVSGGLTFTETRRIAERAKALFSKEILEITEGEVWSQELA</sequence>
<dbReference type="EMBL" id="NPDY01000001">
    <property type="protein sequence ID" value="PJZ70994.1"/>
    <property type="molecule type" value="Genomic_DNA"/>
</dbReference>
<keyword evidence="3" id="KW-1185">Reference proteome</keyword>
<organism evidence="2 4">
    <name type="scientific">Leptospira perolatii</name>
    <dbReference type="NCBI Taxonomy" id="2023191"/>
    <lineage>
        <taxon>Bacteria</taxon>
        <taxon>Pseudomonadati</taxon>
        <taxon>Spirochaetota</taxon>
        <taxon>Spirochaetia</taxon>
        <taxon>Leptospirales</taxon>
        <taxon>Leptospiraceae</taxon>
        <taxon>Leptospira</taxon>
    </lineage>
</organism>
<dbReference type="EMBL" id="NPDZ01000001">
    <property type="protein sequence ID" value="PJZ74526.1"/>
    <property type="molecule type" value="Genomic_DNA"/>
</dbReference>
<accession>A0A2M9ZR23</accession>
<evidence type="ECO:0000313" key="1">
    <source>
        <dbReference type="EMBL" id="PJZ70994.1"/>
    </source>
</evidence>
<dbReference type="Proteomes" id="UP000231990">
    <property type="component" value="Unassembled WGS sequence"/>
</dbReference>
<proteinExistence type="predicted"/>
<name>A0A2M9ZR23_9LEPT</name>
<evidence type="ECO:0000313" key="2">
    <source>
        <dbReference type="EMBL" id="PJZ74526.1"/>
    </source>
</evidence>
<gene>
    <name evidence="1" type="ORF">CH360_00190</name>
    <name evidence="2" type="ORF">CH373_00190</name>
</gene>
<dbReference type="RefSeq" id="WP_100711937.1">
    <property type="nucleotide sequence ID" value="NZ_NPDY01000001.1"/>
</dbReference>
<reference evidence="3 4" key="1">
    <citation type="submission" date="2017-07" db="EMBL/GenBank/DDBJ databases">
        <title>Leptospira spp. isolated from tropical soils.</title>
        <authorList>
            <person name="Thibeaux R."/>
            <person name="Iraola G."/>
            <person name="Ferres I."/>
            <person name="Bierque E."/>
            <person name="Girault D."/>
            <person name="Soupe-Gilbert M.-E."/>
            <person name="Picardeau M."/>
            <person name="Goarant C."/>
        </authorList>
    </citation>
    <scope>NUCLEOTIDE SEQUENCE [LARGE SCALE GENOMIC DNA]</scope>
    <source>
        <strain evidence="2 4">FH1-B-B1</strain>
        <strain evidence="1 3">FH1-B-C1</strain>
    </source>
</reference>